<keyword evidence="3" id="KW-1185">Reference proteome</keyword>
<name>A0ABU6WKR2_9FABA</name>
<evidence type="ECO:0000313" key="3">
    <source>
        <dbReference type="Proteomes" id="UP001341840"/>
    </source>
</evidence>
<evidence type="ECO:0000313" key="2">
    <source>
        <dbReference type="EMBL" id="MED6185991.1"/>
    </source>
</evidence>
<comment type="caution">
    <text evidence="2">The sequence shown here is derived from an EMBL/GenBank/DDBJ whole genome shotgun (WGS) entry which is preliminary data.</text>
</comment>
<feature type="region of interest" description="Disordered" evidence="1">
    <location>
        <begin position="83"/>
        <end position="103"/>
    </location>
</feature>
<proteinExistence type="predicted"/>
<dbReference type="Proteomes" id="UP001341840">
    <property type="component" value="Unassembled WGS sequence"/>
</dbReference>
<feature type="region of interest" description="Disordered" evidence="1">
    <location>
        <begin position="37"/>
        <end position="58"/>
    </location>
</feature>
<organism evidence="2 3">
    <name type="scientific">Stylosanthes scabra</name>
    <dbReference type="NCBI Taxonomy" id="79078"/>
    <lineage>
        <taxon>Eukaryota</taxon>
        <taxon>Viridiplantae</taxon>
        <taxon>Streptophyta</taxon>
        <taxon>Embryophyta</taxon>
        <taxon>Tracheophyta</taxon>
        <taxon>Spermatophyta</taxon>
        <taxon>Magnoliopsida</taxon>
        <taxon>eudicotyledons</taxon>
        <taxon>Gunneridae</taxon>
        <taxon>Pentapetalae</taxon>
        <taxon>rosids</taxon>
        <taxon>fabids</taxon>
        <taxon>Fabales</taxon>
        <taxon>Fabaceae</taxon>
        <taxon>Papilionoideae</taxon>
        <taxon>50 kb inversion clade</taxon>
        <taxon>dalbergioids sensu lato</taxon>
        <taxon>Dalbergieae</taxon>
        <taxon>Pterocarpus clade</taxon>
        <taxon>Stylosanthes</taxon>
    </lineage>
</organism>
<protein>
    <submittedName>
        <fullName evidence="2">Uncharacterized protein</fullName>
    </submittedName>
</protein>
<accession>A0ABU6WKR2</accession>
<reference evidence="2 3" key="1">
    <citation type="journal article" date="2023" name="Plants (Basel)">
        <title>Bridging the Gap: Combining Genomics and Transcriptomics Approaches to Understand Stylosanthes scabra, an Orphan Legume from the Brazilian Caatinga.</title>
        <authorList>
            <person name="Ferreira-Neto J.R.C."/>
            <person name="da Silva M.D."/>
            <person name="Binneck E."/>
            <person name="de Melo N.F."/>
            <person name="da Silva R.H."/>
            <person name="de Melo A.L.T.M."/>
            <person name="Pandolfi V."/>
            <person name="Bustamante F.O."/>
            <person name="Brasileiro-Vidal A.C."/>
            <person name="Benko-Iseppon A.M."/>
        </authorList>
    </citation>
    <scope>NUCLEOTIDE SEQUENCE [LARGE SCALE GENOMIC DNA]</scope>
    <source>
        <tissue evidence="2">Leaves</tissue>
    </source>
</reference>
<gene>
    <name evidence="2" type="ORF">PIB30_062461</name>
</gene>
<sequence>MKPLMLHHCPQHTEADANPAAAIDEKIERRTKKRHEAINAAPLQPPQHGEADANPGAAIDALADPSNQVNINHFSNVEIENITPLGDTESQEDPTKDANSAAAMEVERVEEEDIHHDAMIVDLTIETTPPKHIVPTIAMGVESVEEENTHHDAVIVDATIETAPPKHIVLLLQWGLKVLKKRILNTILQLLML</sequence>
<evidence type="ECO:0000256" key="1">
    <source>
        <dbReference type="SAM" id="MobiDB-lite"/>
    </source>
</evidence>
<dbReference type="EMBL" id="JASCZI010181823">
    <property type="protein sequence ID" value="MED6185991.1"/>
    <property type="molecule type" value="Genomic_DNA"/>
</dbReference>